<dbReference type="GO" id="GO:0010181">
    <property type="term" value="F:FMN binding"/>
    <property type="evidence" value="ECO:0007669"/>
    <property type="project" value="InterPro"/>
</dbReference>
<dbReference type="RefSeq" id="WP_077689991.1">
    <property type="nucleotide sequence ID" value="NZ_MCOK01000001.1"/>
</dbReference>
<organism evidence="4 5">
    <name type="scientific">Nocardiopsis sinuspersici</name>
    <dbReference type="NCBI Taxonomy" id="501010"/>
    <lineage>
        <taxon>Bacteria</taxon>
        <taxon>Bacillati</taxon>
        <taxon>Actinomycetota</taxon>
        <taxon>Actinomycetes</taxon>
        <taxon>Streptosporangiales</taxon>
        <taxon>Nocardiopsidaceae</taxon>
        <taxon>Nocardiopsis</taxon>
    </lineage>
</organism>
<dbReference type="EMBL" id="MCOK01000001">
    <property type="protein sequence ID" value="OOC53605.1"/>
    <property type="molecule type" value="Genomic_DNA"/>
</dbReference>
<accession>A0A1V3BYS7</accession>
<evidence type="ECO:0000259" key="3">
    <source>
        <dbReference type="Pfam" id="PF00724"/>
    </source>
</evidence>
<evidence type="ECO:0000256" key="1">
    <source>
        <dbReference type="ARBA" id="ARBA00022630"/>
    </source>
</evidence>
<name>A0A1V3BYS7_9ACTN</name>
<dbReference type="AlphaFoldDB" id="A0A1V3BYS7"/>
<dbReference type="STRING" id="501010.NOSIN_07150"/>
<dbReference type="Proteomes" id="UP000189004">
    <property type="component" value="Unassembled WGS sequence"/>
</dbReference>
<dbReference type="Pfam" id="PF00724">
    <property type="entry name" value="Oxidored_FMN"/>
    <property type="match status" value="1"/>
</dbReference>
<evidence type="ECO:0000256" key="2">
    <source>
        <dbReference type="ARBA" id="ARBA00023002"/>
    </source>
</evidence>
<gene>
    <name evidence="4" type="ORF">NOSIN_07150</name>
</gene>
<dbReference type="InterPro" id="IPR001155">
    <property type="entry name" value="OxRdtase_FMN_N"/>
</dbReference>
<evidence type="ECO:0000313" key="5">
    <source>
        <dbReference type="Proteomes" id="UP000189004"/>
    </source>
</evidence>
<dbReference type="PANTHER" id="PTHR43656">
    <property type="entry name" value="BINDING OXIDOREDUCTASE, PUTATIVE (AFU_ORTHOLOGUE AFUA_2G08260)-RELATED"/>
    <property type="match status" value="1"/>
</dbReference>
<comment type="caution">
    <text evidence="4">The sequence shown here is derived from an EMBL/GenBank/DDBJ whole genome shotgun (WGS) entry which is preliminary data.</text>
</comment>
<dbReference type="GO" id="GO:0016491">
    <property type="term" value="F:oxidoreductase activity"/>
    <property type="evidence" value="ECO:0007669"/>
    <property type="project" value="UniProtKB-KW"/>
</dbReference>
<evidence type="ECO:0000313" key="4">
    <source>
        <dbReference type="EMBL" id="OOC53605.1"/>
    </source>
</evidence>
<dbReference type="InterPro" id="IPR051799">
    <property type="entry name" value="NADH_flavin_oxidoreductase"/>
</dbReference>
<feature type="domain" description="NADH:flavin oxidoreductase/NADH oxidase N-terminal" evidence="3">
    <location>
        <begin position="19"/>
        <end position="345"/>
    </location>
</feature>
<protein>
    <submittedName>
        <fullName evidence="4">2,4-dienoyl-CoA reductase</fullName>
    </submittedName>
</protein>
<dbReference type="Gene3D" id="3.20.20.70">
    <property type="entry name" value="Aldolase class I"/>
    <property type="match status" value="1"/>
</dbReference>
<proteinExistence type="predicted"/>
<keyword evidence="5" id="KW-1185">Reference proteome</keyword>
<dbReference type="CDD" id="cd04733">
    <property type="entry name" value="OYE_like_2_FMN"/>
    <property type="match status" value="1"/>
</dbReference>
<reference evidence="5" key="1">
    <citation type="submission" date="2016-08" db="EMBL/GenBank/DDBJ databases">
        <authorList>
            <person name="Tokovenko B."/>
            <person name="Kalinowski J."/>
        </authorList>
    </citation>
    <scope>NUCLEOTIDE SEQUENCE [LARGE SCALE GENOMIC DNA]</scope>
    <source>
        <strain evidence="5">UTMC102</strain>
    </source>
</reference>
<dbReference type="SUPFAM" id="SSF51395">
    <property type="entry name" value="FMN-linked oxidoreductases"/>
    <property type="match status" value="1"/>
</dbReference>
<dbReference type="InterPro" id="IPR013785">
    <property type="entry name" value="Aldolase_TIM"/>
</dbReference>
<dbReference type="PANTHER" id="PTHR43656:SF2">
    <property type="entry name" value="BINDING OXIDOREDUCTASE, PUTATIVE (AFU_ORTHOLOGUE AFUA_2G08260)-RELATED"/>
    <property type="match status" value="1"/>
</dbReference>
<sequence>MTGTPRSHESAAVPALASPLRLPRGITVANRLVKAAMEEQLADTGGHPGGRFVTLYRTWDRGGAGMILTGHVMVDRFAVAQPGDVILDGSSDLTPFRAWAQAALNSSLWMQINHPGRVVQRDTGSRALAPSAVPVRVGSLSKLFATPVPMTEDDIHETIERFATTAALAEESGFAGVEIHAAHGYLLAQFLSPLVNRRDDQWGGSLRDRARLLLEVVAAVRARVSAGFGIAVKLNSADFQRGGFDLHDARQVIDWLSDGVDFVELSGGSVESLATAGHPADGRTLEREAYFLKLAGELVEHASVPLMLTGGIRRARVAQDVLTRGFSLVGVATALAQQPDAPQRWLAGQDAEVEPPCTLVRSKSLRAAAVQASVTARMHELSRDRPNRSVPPLAALVLDQCKRSRAIRRHRRAGPPSP</sequence>
<keyword evidence="1" id="KW-0285">Flavoprotein</keyword>
<keyword evidence="2" id="KW-0560">Oxidoreductase</keyword>
<dbReference type="OrthoDB" id="3169239at2"/>